<evidence type="ECO:0000256" key="1">
    <source>
        <dbReference type="ARBA" id="ARBA00004123"/>
    </source>
</evidence>
<comment type="subcellular location">
    <subcellularLocation>
        <location evidence="1">Nucleus</location>
    </subcellularLocation>
</comment>
<feature type="domain" description="Ubiquitin-activating enzyme E1 four-helix bundle" evidence="13">
    <location>
        <begin position="257"/>
        <end position="306"/>
    </location>
</feature>
<comment type="subunit">
    <text evidence="8">Heterodimer of SAE1 and UBA2/SAE2. The heterodimer corresponds to the two domains that are encoded on a single polypeptide chain in ubiquitin-activating enzyme E1. Interacts with UBE2I.</text>
</comment>
<reference evidence="14 15" key="1">
    <citation type="journal article" date="2024" name="BMC Genomics">
        <title>Genome assembly of redclaw crayfish (Cherax quadricarinatus) provides insights into its immune adaptation and hypoxia tolerance.</title>
        <authorList>
            <person name="Liu Z."/>
            <person name="Zheng J."/>
            <person name="Li H."/>
            <person name="Fang K."/>
            <person name="Wang S."/>
            <person name="He J."/>
            <person name="Zhou D."/>
            <person name="Weng S."/>
            <person name="Chi M."/>
            <person name="Gu Z."/>
            <person name="He J."/>
            <person name="Li F."/>
            <person name="Wang M."/>
        </authorList>
    </citation>
    <scope>NUCLEOTIDE SEQUENCE [LARGE SCALE GENOMIC DNA]</scope>
    <source>
        <strain evidence="14">ZL_2023a</strain>
    </source>
</reference>
<feature type="domain" description="THIF-type NAD/FAD binding fold" evidence="11">
    <location>
        <begin position="13"/>
        <end position="158"/>
    </location>
</feature>
<dbReference type="GO" id="GO:0005737">
    <property type="term" value="C:cytoplasm"/>
    <property type="evidence" value="ECO:0007669"/>
    <property type="project" value="TreeGrafter"/>
</dbReference>
<dbReference type="AlphaFoldDB" id="A0AAW0Y1Q4"/>
<evidence type="ECO:0000256" key="6">
    <source>
        <dbReference type="ARBA" id="ARBA00022786"/>
    </source>
</evidence>
<sequence length="307" mass="33343">MEGKHNYLDEELYSRQLYVLGHDASSRMATAYVLISGLGGLGVEIAKNVILSGVKSVTLQDTKTTTIHDLSSQFFLTHDDLGRNRAQSCCGRLAELNHYVQVTTTTRPLDDHLLRGCSVVVLTDSALEEQLYVSSVCRSLGVALVVASSRGLFGSVFCDFGENFQVLDPNGRDPASFLVESVSREKEGVVTLPKKTFHGLNNGDLVTFSGAQGMTQLNLPHQHRIKVLSPSSFSIGDTRGFSEYVGGGVAKQVKVGKTMTFKPLKESLEDPSITCVDVVKEDTVGVVHLAFLALHEYVALHGDLPRT</sequence>
<proteinExistence type="inferred from homology"/>
<dbReference type="SUPFAM" id="SSF69572">
    <property type="entry name" value="Activating enzymes of the ubiquitin-like proteins"/>
    <property type="match status" value="1"/>
</dbReference>
<evidence type="ECO:0000313" key="14">
    <source>
        <dbReference type="EMBL" id="KAK8750750.1"/>
    </source>
</evidence>
<evidence type="ECO:0000256" key="2">
    <source>
        <dbReference type="ARBA" id="ARBA00004718"/>
    </source>
</evidence>
<dbReference type="Gene3D" id="3.40.50.12550">
    <property type="entry name" value="Ubiquitin-activating enzyme E1, inactive adenylation domain, subdomain 2"/>
    <property type="match status" value="1"/>
</dbReference>
<dbReference type="InterPro" id="IPR042449">
    <property type="entry name" value="Ub-E1_IAD_1"/>
</dbReference>
<evidence type="ECO:0000259" key="13">
    <source>
        <dbReference type="Pfam" id="PF16191"/>
    </source>
</evidence>
<dbReference type="PANTHER" id="PTHR10953:SF162">
    <property type="entry name" value="SUMO-ACTIVATING ENZYME SUBUNIT 1"/>
    <property type="match status" value="1"/>
</dbReference>
<protein>
    <recommendedName>
        <fullName evidence="9">SUMO-activating enzyme subunit 1</fullName>
    </recommendedName>
    <alternativeName>
        <fullName evidence="10">Ubiquitin-like 1-activating enzyme E1A</fullName>
    </alternativeName>
</protein>
<dbReference type="Gene3D" id="3.50.50.80">
    <property type="entry name" value="Ubiquitin-activating enzyme E1, inactive adenylation domain, subdomain 1"/>
    <property type="match status" value="1"/>
</dbReference>
<gene>
    <name evidence="14" type="ORF">OTU49_014993</name>
</gene>
<feature type="non-terminal residue" evidence="14">
    <location>
        <position position="307"/>
    </location>
</feature>
<comment type="pathway">
    <text evidence="3">Protein modification; protein ubiquitination.</text>
</comment>
<organism evidence="14 15">
    <name type="scientific">Cherax quadricarinatus</name>
    <name type="common">Australian red claw crayfish</name>
    <dbReference type="NCBI Taxonomy" id="27406"/>
    <lineage>
        <taxon>Eukaryota</taxon>
        <taxon>Metazoa</taxon>
        <taxon>Ecdysozoa</taxon>
        <taxon>Arthropoda</taxon>
        <taxon>Crustacea</taxon>
        <taxon>Multicrustacea</taxon>
        <taxon>Malacostraca</taxon>
        <taxon>Eumalacostraca</taxon>
        <taxon>Eucarida</taxon>
        <taxon>Decapoda</taxon>
        <taxon>Pleocyemata</taxon>
        <taxon>Astacidea</taxon>
        <taxon>Parastacoidea</taxon>
        <taxon>Parastacidae</taxon>
        <taxon>Cherax</taxon>
    </lineage>
</organism>
<dbReference type="InterPro" id="IPR000011">
    <property type="entry name" value="UBQ/SUMO-activ_enz_E1-like"/>
</dbReference>
<dbReference type="InterPro" id="IPR042302">
    <property type="entry name" value="E1_FCCH_sf"/>
</dbReference>
<evidence type="ECO:0000259" key="12">
    <source>
        <dbReference type="Pfam" id="PF16190"/>
    </source>
</evidence>
<dbReference type="Pfam" id="PF00899">
    <property type="entry name" value="ThiF"/>
    <property type="match status" value="1"/>
</dbReference>
<feature type="domain" description="Ubiquitin-activating enzyme E1 FCCH" evidence="12">
    <location>
        <begin position="185"/>
        <end position="254"/>
    </location>
</feature>
<evidence type="ECO:0000256" key="7">
    <source>
        <dbReference type="ARBA" id="ARBA00023242"/>
    </source>
</evidence>
<accession>A0AAW0Y1Q4</accession>
<evidence type="ECO:0000256" key="4">
    <source>
        <dbReference type="ARBA" id="ARBA00005673"/>
    </source>
</evidence>
<keyword evidence="5" id="KW-0436">Ligase</keyword>
<dbReference type="PRINTS" id="PR01849">
    <property type="entry name" value="UBIQUITINACT"/>
</dbReference>
<keyword evidence="15" id="KW-1185">Reference proteome</keyword>
<keyword evidence="7" id="KW-0539">Nucleus</keyword>
<dbReference type="Pfam" id="PF16190">
    <property type="entry name" value="E1_FCCH"/>
    <property type="match status" value="1"/>
</dbReference>
<dbReference type="InterPro" id="IPR045886">
    <property type="entry name" value="ThiF/MoeB/HesA"/>
</dbReference>
<dbReference type="GO" id="GO:0031510">
    <property type="term" value="C:SUMO activating enzyme complex"/>
    <property type="evidence" value="ECO:0007669"/>
    <property type="project" value="TreeGrafter"/>
</dbReference>
<dbReference type="Gene3D" id="2.40.30.180">
    <property type="entry name" value="Ubiquitin-activating enzyme E1, FCCH domain"/>
    <property type="match status" value="1"/>
</dbReference>
<dbReference type="InterPro" id="IPR000594">
    <property type="entry name" value="ThiF_NAD_FAD-bd"/>
</dbReference>
<evidence type="ECO:0000313" key="15">
    <source>
        <dbReference type="Proteomes" id="UP001445076"/>
    </source>
</evidence>
<dbReference type="InterPro" id="IPR032420">
    <property type="entry name" value="E1_4HB"/>
</dbReference>
<comment type="pathway">
    <text evidence="2">Protein modification; protein sumoylation.</text>
</comment>
<name>A0AAW0Y1Q4_CHEQU</name>
<evidence type="ECO:0000256" key="9">
    <source>
        <dbReference type="ARBA" id="ARBA00044187"/>
    </source>
</evidence>
<comment type="similarity">
    <text evidence="4">Belongs to the ubiquitin-activating E1 family.</text>
</comment>
<dbReference type="InterPro" id="IPR032418">
    <property type="entry name" value="E1_FCCH"/>
</dbReference>
<evidence type="ECO:0000256" key="8">
    <source>
        <dbReference type="ARBA" id="ARBA00026003"/>
    </source>
</evidence>
<keyword evidence="6" id="KW-0833">Ubl conjugation pathway</keyword>
<comment type="caution">
    <text evidence="14">The sequence shown here is derived from an EMBL/GenBank/DDBJ whole genome shotgun (WGS) entry which is preliminary data.</text>
</comment>
<evidence type="ECO:0000256" key="5">
    <source>
        <dbReference type="ARBA" id="ARBA00022598"/>
    </source>
</evidence>
<dbReference type="Proteomes" id="UP001445076">
    <property type="component" value="Unassembled WGS sequence"/>
</dbReference>
<evidence type="ECO:0000256" key="10">
    <source>
        <dbReference type="ARBA" id="ARBA00044354"/>
    </source>
</evidence>
<evidence type="ECO:0000256" key="3">
    <source>
        <dbReference type="ARBA" id="ARBA00004906"/>
    </source>
</evidence>
<dbReference type="Pfam" id="PF16191">
    <property type="entry name" value="E1_4HB"/>
    <property type="match status" value="1"/>
</dbReference>
<dbReference type="PANTHER" id="PTHR10953">
    <property type="entry name" value="UBIQUITIN-ACTIVATING ENZYME E1"/>
    <property type="match status" value="1"/>
</dbReference>
<dbReference type="InterPro" id="IPR035985">
    <property type="entry name" value="Ubiquitin-activating_enz"/>
</dbReference>
<dbReference type="EMBL" id="JARKIK010000007">
    <property type="protein sequence ID" value="KAK8750750.1"/>
    <property type="molecule type" value="Genomic_DNA"/>
</dbReference>
<dbReference type="GO" id="GO:0016925">
    <property type="term" value="P:protein sumoylation"/>
    <property type="evidence" value="ECO:0007669"/>
    <property type="project" value="TreeGrafter"/>
</dbReference>
<dbReference type="FunFam" id="2.40.30.180:FF:000001">
    <property type="entry name" value="ubiquitin-like modifier-activating enzyme 1"/>
    <property type="match status" value="1"/>
</dbReference>
<dbReference type="FunFam" id="3.50.50.80:FF:000001">
    <property type="entry name" value="ubiquitin-like modifier-activating enzyme 1"/>
    <property type="match status" value="1"/>
</dbReference>
<evidence type="ECO:0000259" key="11">
    <source>
        <dbReference type="Pfam" id="PF00899"/>
    </source>
</evidence>
<dbReference type="GO" id="GO:0019948">
    <property type="term" value="F:SUMO activating enzyme activity"/>
    <property type="evidence" value="ECO:0007669"/>
    <property type="project" value="TreeGrafter"/>
</dbReference>